<evidence type="ECO:0000313" key="1">
    <source>
        <dbReference type="EMBL" id="GEE02408.1"/>
    </source>
</evidence>
<dbReference type="RefSeq" id="WP_161896084.1">
    <property type="nucleotide sequence ID" value="NZ_BJOV01000005.1"/>
</dbReference>
<evidence type="ECO:0000313" key="2">
    <source>
        <dbReference type="Proteomes" id="UP000444960"/>
    </source>
</evidence>
<dbReference type="AlphaFoldDB" id="A0A7I9VAK6"/>
<dbReference type="Proteomes" id="UP000444960">
    <property type="component" value="Unassembled WGS sequence"/>
</dbReference>
<sequence length="322" mass="34669">MSAQREGGAAHLMTSAKGGVHLFDGGGADVKQMCCLPHLRAMMNGETKFRRWWEEEDVTTAKQEARPTTGTAAKQTARAESRSRFVGCKFAPSEFAAVKRRAEAKGLSVSALVRGAALDAAREARRSDLGDGFTESEALRVVAYAAEHDLDPTKLVRGAVMDVIDRASMPTQIAQQSGRTMEQTRALARARVAVTRIGVNMRQVQQAGKRGTVSQALLTFDDWRYDEGGRVPATGVVEDVVDSLEAMTAALADGKGLDEAVAALDSAGAVLNAWTRTCNREKGLCIWSGLETPDEVHDELRRLDEALAVSERLLGGTVRARA</sequence>
<gene>
    <name evidence="1" type="ORF">nbrc107696_28540</name>
</gene>
<organism evidence="1 2">
    <name type="scientific">Gordonia spumicola</name>
    <dbReference type="NCBI Taxonomy" id="589161"/>
    <lineage>
        <taxon>Bacteria</taxon>
        <taxon>Bacillati</taxon>
        <taxon>Actinomycetota</taxon>
        <taxon>Actinomycetes</taxon>
        <taxon>Mycobacteriales</taxon>
        <taxon>Gordoniaceae</taxon>
        <taxon>Gordonia</taxon>
    </lineage>
</organism>
<reference evidence="2" key="1">
    <citation type="submission" date="2019-06" db="EMBL/GenBank/DDBJ databases">
        <title>Gordonia isolated from sludge of a wastewater treatment plant.</title>
        <authorList>
            <person name="Tamura T."/>
            <person name="Aoyama K."/>
            <person name="Kang Y."/>
            <person name="Saito S."/>
            <person name="Akiyama N."/>
            <person name="Yazawa K."/>
            <person name="Gonoi T."/>
            <person name="Mikami Y."/>
        </authorList>
    </citation>
    <scope>NUCLEOTIDE SEQUENCE [LARGE SCALE GENOMIC DNA]</scope>
    <source>
        <strain evidence="2">NBRC 107696</strain>
    </source>
</reference>
<accession>A0A7I9VAK6</accession>
<comment type="caution">
    <text evidence="1">The sequence shown here is derived from an EMBL/GenBank/DDBJ whole genome shotgun (WGS) entry which is preliminary data.</text>
</comment>
<name>A0A7I9VAK6_9ACTN</name>
<protein>
    <submittedName>
        <fullName evidence="1">Uncharacterized protein</fullName>
    </submittedName>
</protein>
<keyword evidence="2" id="KW-1185">Reference proteome</keyword>
<dbReference type="EMBL" id="BJOV01000005">
    <property type="protein sequence ID" value="GEE02408.1"/>
    <property type="molecule type" value="Genomic_DNA"/>
</dbReference>
<proteinExistence type="predicted"/>